<dbReference type="InterPro" id="IPR015196">
    <property type="entry name" value="PngaseF_N"/>
</dbReference>
<dbReference type="InterPro" id="IPR003137">
    <property type="entry name" value="PA_domain"/>
</dbReference>
<dbReference type="InterPro" id="IPR014784">
    <property type="entry name" value="Cu2_ascorb_mOase-like_C"/>
</dbReference>
<dbReference type="SMART" id="SM01290">
    <property type="entry name" value="N-glycanase_N"/>
    <property type="match status" value="1"/>
</dbReference>
<accession>A0ABM4CYS7</accession>
<dbReference type="SUPFAM" id="SSF49742">
    <property type="entry name" value="PHM/PNGase F"/>
    <property type="match status" value="1"/>
</dbReference>
<proteinExistence type="predicted"/>
<gene>
    <name evidence="5" type="primary">LOC100204111</name>
</gene>
<dbReference type="Proteomes" id="UP001652625">
    <property type="component" value="Chromosome 11"/>
</dbReference>
<evidence type="ECO:0000256" key="1">
    <source>
        <dbReference type="ARBA" id="ARBA00023157"/>
    </source>
</evidence>
<evidence type="ECO:0000313" key="5">
    <source>
        <dbReference type="RefSeq" id="XP_065667104.1"/>
    </source>
</evidence>
<feature type="signal peptide" evidence="2">
    <location>
        <begin position="1"/>
        <end position="23"/>
    </location>
</feature>
<dbReference type="Pfam" id="PF09112">
    <property type="entry name" value="N-glycanase_N"/>
    <property type="match status" value="1"/>
</dbReference>
<keyword evidence="2" id="KW-0732">Signal</keyword>
<dbReference type="PANTHER" id="PTHR39319:SF1">
    <property type="entry name" value="SI:DKEY-256H2.1"/>
    <property type="match status" value="1"/>
</dbReference>
<keyword evidence="1" id="KW-1015">Disulfide bond</keyword>
<evidence type="ECO:0000259" key="3">
    <source>
        <dbReference type="SMART" id="SM01290"/>
    </source>
</evidence>
<sequence length="802" mass="91997">MMLKNRLCILTICLVFIISKYEAQKLNPDEKAPNFTLPTLKGPLVYKGIGHPETNINPPIIFHEFTNHSGFLECLWTKDSSLLELIDNSPENAHYVFLSSSNNAAATAEWMRMRFEEILEKYYTLAKNLSTSVNKFANNIDVQAQRRSFESIIRKKTFNTMYPMPHRRIDRRSVELSLPKDLKPKILKKSHIQTKKWNWENYNKKHKISKSKEKNNYEDHLRLDSQGSQKRSIVAHVTREMNNDVDDSIESDDNALQERIEKILKRGRYKYISNWLDRLHFVTIPIYQVGNWLPLVMSRWYCSGHGCGLDQVSVENKEDGDVQFVSKRLDGRYDWLPSPYTLKTKHPKSKVAYFGNGCSANVEDFTNKVALVSRGGKCSYFKKMFNAQQAGAIGVIVYSTEDESLVDMICEGSECEEEMHTPGTMVPFETGEKLMKLLAKSEDIFVRFQHTPSRNFFVAIDEQGDLQEVGWLLYPSMIFLAYQAKWLNYKTNLLHNISSMNAVVLPVFNATIMQGNKGVVKSIKVPSLDELQKYQHVYLDMALGCPGTSDYTCPHWDHTVQLFICCNNTSELCGKEIGRWITPFRRRIGRWLTNIRPLIPLFNSEKCTFTMKTVPWAMPWKPSLTIRLADKIKGPTESPFKITPLFRGGRFDSNYSKRGKRAMNFTISPLTTKVKIYAVITGHGSDNNNCAEFCVTSHHFLVNNRHKNTRIFDTAGTATGCADRVSDGSEPNEHGTWLYGRDGWCDGENVSPWVEDITSQVRLGETNNIRYFGLFNGTDPNPKINPGNIIMYSYLVEYKTVD</sequence>
<organism evidence="4 5">
    <name type="scientific">Hydra vulgaris</name>
    <name type="common">Hydra</name>
    <name type="synonym">Hydra attenuata</name>
    <dbReference type="NCBI Taxonomy" id="6087"/>
    <lineage>
        <taxon>Eukaryota</taxon>
        <taxon>Metazoa</taxon>
        <taxon>Cnidaria</taxon>
        <taxon>Hydrozoa</taxon>
        <taxon>Hydroidolina</taxon>
        <taxon>Anthoathecata</taxon>
        <taxon>Aplanulata</taxon>
        <taxon>Hydridae</taxon>
        <taxon>Hydra</taxon>
    </lineage>
</organism>
<keyword evidence="4" id="KW-1185">Reference proteome</keyword>
<dbReference type="GeneID" id="100204111"/>
<dbReference type="CDD" id="cd00538">
    <property type="entry name" value="PA"/>
    <property type="match status" value="1"/>
</dbReference>
<evidence type="ECO:0000313" key="4">
    <source>
        <dbReference type="Proteomes" id="UP001652625"/>
    </source>
</evidence>
<feature type="chain" id="PRO_5046888212" evidence="2">
    <location>
        <begin position="24"/>
        <end position="802"/>
    </location>
</feature>
<dbReference type="InterPro" id="IPR053251">
    <property type="entry name" value="N-glycanase"/>
</dbReference>
<protein>
    <submittedName>
        <fullName evidence="5">Uncharacterized protein LOC100204111 isoform X2</fullName>
    </submittedName>
</protein>
<dbReference type="Gene3D" id="2.60.120.230">
    <property type="match status" value="2"/>
</dbReference>
<dbReference type="RefSeq" id="XP_065667104.1">
    <property type="nucleotide sequence ID" value="XM_065811032.1"/>
</dbReference>
<dbReference type="InterPro" id="IPR008977">
    <property type="entry name" value="PHM/PNGase_F_dom_sf"/>
</dbReference>
<dbReference type="PANTHER" id="PTHR39319">
    <property type="entry name" value="SI:DKEY-256H2.1"/>
    <property type="match status" value="1"/>
</dbReference>
<name>A0ABM4CYS7_HYDVU</name>
<dbReference type="Gene3D" id="3.50.30.30">
    <property type="match status" value="1"/>
</dbReference>
<dbReference type="Pfam" id="PF09113">
    <property type="entry name" value="N-glycanase_C"/>
    <property type="match status" value="1"/>
</dbReference>
<feature type="domain" description="Peptide-N-glycosidase F N-terminal" evidence="3">
    <location>
        <begin position="504"/>
        <end position="628"/>
    </location>
</feature>
<dbReference type="InterPro" id="IPR046450">
    <property type="entry name" value="PA_dom_sf"/>
</dbReference>
<reference evidence="5" key="1">
    <citation type="submission" date="2025-08" db="UniProtKB">
        <authorList>
            <consortium name="RefSeq"/>
        </authorList>
    </citation>
    <scope>IDENTIFICATION</scope>
</reference>
<dbReference type="SUPFAM" id="SSF52025">
    <property type="entry name" value="PA domain"/>
    <property type="match status" value="1"/>
</dbReference>
<evidence type="ECO:0000256" key="2">
    <source>
        <dbReference type="SAM" id="SignalP"/>
    </source>
</evidence>
<dbReference type="InterPro" id="IPR015197">
    <property type="entry name" value="PngaseF_C"/>
</dbReference>
<dbReference type="Pfam" id="PF02225">
    <property type="entry name" value="PA"/>
    <property type="match status" value="1"/>
</dbReference>